<gene>
    <name evidence="3" type="ORF">I596_306</name>
</gene>
<name>A0A167GAL9_9GAMM</name>
<dbReference type="PANTHER" id="PTHR32347">
    <property type="entry name" value="EFFLUX SYSTEM COMPONENT YKNX-RELATED"/>
    <property type="match status" value="1"/>
</dbReference>
<keyword evidence="2" id="KW-0175">Coiled coil</keyword>
<dbReference type="RefSeq" id="WP_067643134.1">
    <property type="nucleotide sequence ID" value="NZ_CP015249.1"/>
</dbReference>
<comment type="subcellular location">
    <subcellularLocation>
        <location evidence="1">Cell envelope</location>
    </subcellularLocation>
</comment>
<evidence type="ECO:0000313" key="3">
    <source>
        <dbReference type="EMBL" id="ANB16343.1"/>
    </source>
</evidence>
<dbReference type="InterPro" id="IPR050465">
    <property type="entry name" value="UPF0194_transport"/>
</dbReference>
<dbReference type="GO" id="GO:0030313">
    <property type="term" value="C:cell envelope"/>
    <property type="evidence" value="ECO:0007669"/>
    <property type="project" value="UniProtKB-SubCell"/>
</dbReference>
<dbReference type="PATRIC" id="fig|1300342.3.peg.296"/>
<dbReference type="Gene3D" id="2.40.50.100">
    <property type="match status" value="1"/>
</dbReference>
<dbReference type="STRING" id="1300342.I596_306"/>
<protein>
    <submittedName>
        <fullName evidence="3">Secretion protein HlyD</fullName>
    </submittedName>
</protein>
<sequence>MDIARPELKLKKRRRQLLIGGIVAALVTAAGVGIASLGPAVASVERSSVLVDTVKRGELLREVRGPGTLVPKEIRWIAAETSARVERIVVKPGAAVEPDTVILELNNPEVDDQLLAAKSAVTAAEADLAVRRATLQSTLLDQKASLAQVEAEYESARLLAEAEATLTGKGIIPGIQSKRSALSAGQLKTRLGIEHERIEQFSQNMRAQIAADQARLDQLAATRDLRQRQADALQVRAGIAGVLQQVPVEEGQQVAAGANLARVARPGELMAELRIAETQAKDIVLNQPVRVDTRNGIVPGKVLRVDPAVQNGTVQVDVELTGDLPPGARPDLSVDGTIEIERLPDVLYVGRPAYGQPDSEVRLFRVDPASGIAARVPVRLGKASVNLIEVQQGLEVGDRVVLSDTSAYDQHDRIRLK</sequence>
<dbReference type="Proteomes" id="UP000076830">
    <property type="component" value="Chromosome"/>
</dbReference>
<accession>A0A167GAL9</accession>
<reference evidence="3 4" key="1">
    <citation type="submission" date="2016-04" db="EMBL/GenBank/DDBJ databases">
        <title>Complete genome sequence of Dokdonella koreensis DS-123T.</title>
        <authorList>
            <person name="Kim J.F."/>
            <person name="Lee H."/>
            <person name="Kwak M.-J."/>
        </authorList>
    </citation>
    <scope>NUCLEOTIDE SEQUENCE [LARGE SCALE GENOMIC DNA]</scope>
    <source>
        <strain evidence="3 4">DS-123</strain>
    </source>
</reference>
<keyword evidence="4" id="KW-1185">Reference proteome</keyword>
<dbReference type="EMBL" id="CP015249">
    <property type="protein sequence ID" value="ANB16343.1"/>
    <property type="molecule type" value="Genomic_DNA"/>
</dbReference>
<dbReference type="AlphaFoldDB" id="A0A167GAL9"/>
<dbReference type="KEGG" id="dko:I596_306"/>
<dbReference type="OrthoDB" id="9806939at2"/>
<organism evidence="3 4">
    <name type="scientific">Dokdonella koreensis DS-123</name>
    <dbReference type="NCBI Taxonomy" id="1300342"/>
    <lineage>
        <taxon>Bacteria</taxon>
        <taxon>Pseudomonadati</taxon>
        <taxon>Pseudomonadota</taxon>
        <taxon>Gammaproteobacteria</taxon>
        <taxon>Lysobacterales</taxon>
        <taxon>Rhodanobacteraceae</taxon>
        <taxon>Dokdonella</taxon>
    </lineage>
</organism>
<dbReference type="Gene3D" id="2.40.420.20">
    <property type="match status" value="1"/>
</dbReference>
<evidence type="ECO:0000256" key="2">
    <source>
        <dbReference type="ARBA" id="ARBA00023054"/>
    </source>
</evidence>
<evidence type="ECO:0000313" key="4">
    <source>
        <dbReference type="Proteomes" id="UP000076830"/>
    </source>
</evidence>
<evidence type="ECO:0000256" key="1">
    <source>
        <dbReference type="ARBA" id="ARBA00004196"/>
    </source>
</evidence>
<dbReference type="PANTHER" id="PTHR32347:SF23">
    <property type="entry name" value="BLL5650 PROTEIN"/>
    <property type="match status" value="1"/>
</dbReference>
<proteinExistence type="predicted"/>